<dbReference type="InterPro" id="IPR011856">
    <property type="entry name" value="tRNA_endonuc-like_dom_sf"/>
</dbReference>
<dbReference type="Proteomes" id="UP000243451">
    <property type="component" value="Unassembled WGS sequence"/>
</dbReference>
<dbReference type="EMBL" id="PPSK01000003">
    <property type="protein sequence ID" value="POB05207.1"/>
    <property type="molecule type" value="Genomic_DNA"/>
</dbReference>
<dbReference type="SUPFAM" id="SSF52980">
    <property type="entry name" value="Restriction endonuclease-like"/>
    <property type="match status" value="1"/>
</dbReference>
<dbReference type="AlphaFoldDB" id="A0A2P4EYA8"/>
<dbReference type="NCBIfam" id="TIGR00252">
    <property type="entry name" value="YraN family protein"/>
    <property type="match status" value="1"/>
</dbReference>
<dbReference type="OrthoDB" id="9794876at2"/>
<accession>A0A2P4EYA8</accession>
<dbReference type="RefSeq" id="WP_104737443.1">
    <property type="nucleotide sequence ID" value="NZ_BMHR01000001.1"/>
</dbReference>
<evidence type="ECO:0000256" key="2">
    <source>
        <dbReference type="HAMAP-Rule" id="MF_00048"/>
    </source>
</evidence>
<dbReference type="HAMAP" id="MF_00048">
    <property type="entry name" value="UPF0102"/>
    <property type="match status" value="1"/>
</dbReference>
<dbReference type="Pfam" id="PF02021">
    <property type="entry name" value="UPF0102"/>
    <property type="match status" value="1"/>
</dbReference>
<dbReference type="CDD" id="cd20736">
    <property type="entry name" value="PoNe_Nuclease"/>
    <property type="match status" value="1"/>
</dbReference>
<dbReference type="GO" id="GO:0003676">
    <property type="term" value="F:nucleic acid binding"/>
    <property type="evidence" value="ECO:0007669"/>
    <property type="project" value="InterPro"/>
</dbReference>
<organism evidence="3 4">
    <name type="scientific">Halopseudomonas oceani</name>
    <dbReference type="NCBI Taxonomy" id="1708783"/>
    <lineage>
        <taxon>Bacteria</taxon>
        <taxon>Pseudomonadati</taxon>
        <taxon>Pseudomonadota</taxon>
        <taxon>Gammaproteobacteria</taxon>
        <taxon>Pseudomonadales</taxon>
        <taxon>Pseudomonadaceae</taxon>
        <taxon>Halopseudomonas</taxon>
    </lineage>
</organism>
<dbReference type="InterPro" id="IPR003509">
    <property type="entry name" value="UPF0102_YraN-like"/>
</dbReference>
<keyword evidence="4" id="KW-1185">Reference proteome</keyword>
<sequence>MTRLTSRQQLGNQAERMAEQIMRKAGLSCVARNYRCRQGELDLVMRDGDTVVFVEVRYRQQSHWGSAAESVNRAKQQRLILAAQHYLLHHPRLANRPCRFDVIAAEGDPSNPASYNWIREAFTC</sequence>
<dbReference type="PANTHER" id="PTHR34039">
    <property type="entry name" value="UPF0102 PROTEIN YRAN"/>
    <property type="match status" value="1"/>
</dbReference>
<proteinExistence type="inferred from homology"/>
<dbReference type="Gene3D" id="3.40.1350.10">
    <property type="match status" value="1"/>
</dbReference>
<comment type="similarity">
    <text evidence="1 2">Belongs to the UPF0102 family.</text>
</comment>
<gene>
    <name evidence="3" type="ORF">C1949_05415</name>
</gene>
<reference evidence="3 4" key="1">
    <citation type="submission" date="2018-01" db="EMBL/GenBank/DDBJ databases">
        <title>Draft genome of the type strain Pseudomonas oceani DSM 100277 isolated from the deep water in Okinawa trough, northwestern Pacific Ocean.</title>
        <authorList>
            <person name="Gomila M."/>
            <person name="Mulet M."/>
            <person name="Garcia-Valdes E."/>
            <person name="Lalucat J."/>
        </authorList>
    </citation>
    <scope>NUCLEOTIDE SEQUENCE [LARGE SCALE GENOMIC DNA]</scope>
    <source>
        <strain evidence="3 4">DSM 100277</strain>
    </source>
</reference>
<protein>
    <recommendedName>
        <fullName evidence="2">UPF0102 protein C1949_05415</fullName>
    </recommendedName>
</protein>
<dbReference type="NCBIfam" id="NF009154">
    <property type="entry name" value="PRK12497.3-3"/>
    <property type="match status" value="1"/>
</dbReference>
<dbReference type="PANTHER" id="PTHR34039:SF1">
    <property type="entry name" value="UPF0102 PROTEIN YRAN"/>
    <property type="match status" value="1"/>
</dbReference>
<dbReference type="InterPro" id="IPR011335">
    <property type="entry name" value="Restrct_endonuc-II-like"/>
</dbReference>
<evidence type="ECO:0000256" key="1">
    <source>
        <dbReference type="ARBA" id="ARBA00006738"/>
    </source>
</evidence>
<dbReference type="NCBIfam" id="NF009150">
    <property type="entry name" value="PRK12497.1-3"/>
    <property type="match status" value="1"/>
</dbReference>
<comment type="caution">
    <text evidence="3">The sequence shown here is derived from an EMBL/GenBank/DDBJ whole genome shotgun (WGS) entry which is preliminary data.</text>
</comment>
<name>A0A2P4EYA8_9GAMM</name>
<evidence type="ECO:0000313" key="3">
    <source>
        <dbReference type="EMBL" id="POB05207.1"/>
    </source>
</evidence>
<evidence type="ECO:0000313" key="4">
    <source>
        <dbReference type="Proteomes" id="UP000243451"/>
    </source>
</evidence>